<dbReference type="InterPro" id="IPR006680">
    <property type="entry name" value="Amidohydro-rel"/>
</dbReference>
<comment type="catalytic activity">
    <reaction evidence="1">
        <text>(S)-allantoin + H2O = allantoate + H(+)</text>
        <dbReference type="Rhea" id="RHEA:17029"/>
        <dbReference type="ChEBI" id="CHEBI:15377"/>
        <dbReference type="ChEBI" id="CHEBI:15378"/>
        <dbReference type="ChEBI" id="CHEBI:15678"/>
        <dbReference type="ChEBI" id="CHEBI:17536"/>
        <dbReference type="EC" id="3.5.2.5"/>
    </reaction>
</comment>
<evidence type="ECO:0000313" key="12">
    <source>
        <dbReference type="Proteomes" id="UP000054538"/>
    </source>
</evidence>
<dbReference type="EC" id="3.5.2.5" evidence="6"/>
<reference evidence="12" key="2">
    <citation type="submission" date="2015-01" db="EMBL/GenBank/DDBJ databases">
        <title>Evolutionary Origins and Diversification of the Mycorrhizal Mutualists.</title>
        <authorList>
            <consortium name="DOE Joint Genome Institute"/>
            <consortium name="Mycorrhizal Genomics Consortium"/>
            <person name="Kohler A."/>
            <person name="Kuo A."/>
            <person name="Nagy L.G."/>
            <person name="Floudas D."/>
            <person name="Copeland A."/>
            <person name="Barry K.W."/>
            <person name="Cichocki N."/>
            <person name="Veneault-Fourrey C."/>
            <person name="LaButti K."/>
            <person name="Lindquist E.A."/>
            <person name="Lipzen A."/>
            <person name="Lundell T."/>
            <person name="Morin E."/>
            <person name="Murat C."/>
            <person name="Riley R."/>
            <person name="Ohm R."/>
            <person name="Sun H."/>
            <person name="Tunlid A."/>
            <person name="Henrissat B."/>
            <person name="Grigoriev I.V."/>
            <person name="Hibbett D.S."/>
            <person name="Martin F."/>
        </authorList>
    </citation>
    <scope>NUCLEOTIDE SEQUENCE [LARGE SCALE GENOMIC DNA]</scope>
    <source>
        <strain evidence="12">Ve08.2h10</strain>
    </source>
</reference>
<dbReference type="InterPro" id="IPR017593">
    <property type="entry name" value="Allantoinase"/>
</dbReference>
<dbReference type="STRING" id="930991.A0A0D0E0U6"/>
<dbReference type="InParanoid" id="A0A0D0E0U6"/>
<dbReference type="InterPro" id="IPR002195">
    <property type="entry name" value="Dihydroorotase_CS"/>
</dbReference>
<dbReference type="AlphaFoldDB" id="A0A0D0E0U6"/>
<keyword evidence="9" id="KW-0862">Zinc</keyword>
<name>A0A0D0E0U6_9AGAM</name>
<dbReference type="GO" id="GO:0006145">
    <property type="term" value="P:purine nucleobase catabolic process"/>
    <property type="evidence" value="ECO:0007669"/>
    <property type="project" value="TreeGrafter"/>
</dbReference>
<dbReference type="Proteomes" id="UP000054538">
    <property type="component" value="Unassembled WGS sequence"/>
</dbReference>
<dbReference type="GO" id="GO:0000256">
    <property type="term" value="P:allantoin catabolic process"/>
    <property type="evidence" value="ECO:0007669"/>
    <property type="project" value="UniProtKB-UniPathway"/>
</dbReference>
<comment type="similarity">
    <text evidence="4">Belongs to the metallo-dependent hydrolases superfamily. Allantoinase family.</text>
</comment>
<dbReference type="PANTHER" id="PTHR43668">
    <property type="entry name" value="ALLANTOINASE"/>
    <property type="match status" value="1"/>
</dbReference>
<keyword evidence="8" id="KW-0378">Hydrolase</keyword>
<dbReference type="Gene3D" id="3.20.20.140">
    <property type="entry name" value="Metal-dependent hydrolases"/>
    <property type="match status" value="1"/>
</dbReference>
<organism evidence="11 12">
    <name type="scientific">Paxillus rubicundulus Ve08.2h10</name>
    <dbReference type="NCBI Taxonomy" id="930991"/>
    <lineage>
        <taxon>Eukaryota</taxon>
        <taxon>Fungi</taxon>
        <taxon>Dikarya</taxon>
        <taxon>Basidiomycota</taxon>
        <taxon>Agaricomycotina</taxon>
        <taxon>Agaricomycetes</taxon>
        <taxon>Agaricomycetidae</taxon>
        <taxon>Boletales</taxon>
        <taxon>Paxilineae</taxon>
        <taxon>Paxillaceae</taxon>
        <taxon>Paxillus</taxon>
    </lineage>
</organism>
<dbReference type="PROSITE" id="PS00482">
    <property type="entry name" value="DIHYDROOROTASE_1"/>
    <property type="match status" value="1"/>
</dbReference>
<dbReference type="InterPro" id="IPR050138">
    <property type="entry name" value="DHOase/Allantoinase_Hydrolase"/>
</dbReference>
<comment type="subunit">
    <text evidence="5">Homotetramer.</text>
</comment>
<evidence type="ECO:0000256" key="4">
    <source>
        <dbReference type="ARBA" id="ARBA00010368"/>
    </source>
</evidence>
<proteinExistence type="inferred from homology"/>
<dbReference type="SUPFAM" id="SSF51338">
    <property type="entry name" value="Composite domain of metallo-dependent hydrolases"/>
    <property type="match status" value="1"/>
</dbReference>
<evidence type="ECO:0000256" key="6">
    <source>
        <dbReference type="ARBA" id="ARBA00012863"/>
    </source>
</evidence>
<dbReference type="SUPFAM" id="SSF51556">
    <property type="entry name" value="Metallo-dependent hydrolases"/>
    <property type="match status" value="1"/>
</dbReference>
<evidence type="ECO:0000256" key="3">
    <source>
        <dbReference type="ARBA" id="ARBA00004968"/>
    </source>
</evidence>
<dbReference type="GO" id="GO:0004038">
    <property type="term" value="F:allantoinase activity"/>
    <property type="evidence" value="ECO:0007669"/>
    <property type="project" value="UniProtKB-EC"/>
</dbReference>
<evidence type="ECO:0000256" key="1">
    <source>
        <dbReference type="ARBA" id="ARBA00001756"/>
    </source>
</evidence>
<dbReference type="Pfam" id="PF01979">
    <property type="entry name" value="Amidohydro_1"/>
    <property type="match status" value="1"/>
</dbReference>
<dbReference type="NCBIfam" id="TIGR03178">
    <property type="entry name" value="allantoinase"/>
    <property type="match status" value="1"/>
</dbReference>
<dbReference type="InterPro" id="IPR011059">
    <property type="entry name" value="Metal-dep_hydrolase_composite"/>
</dbReference>
<keyword evidence="7" id="KW-0479">Metal-binding</keyword>
<comment type="pathway">
    <text evidence="3">Nitrogen metabolism; (S)-allantoin degradation; allantoate from (S)-allantoin: step 1/1.</text>
</comment>
<dbReference type="OrthoDB" id="1924787at2759"/>
<feature type="domain" description="Amidohydrolase-related" evidence="10">
    <location>
        <begin position="64"/>
        <end position="447"/>
    </location>
</feature>
<dbReference type="GO" id="GO:0005737">
    <property type="term" value="C:cytoplasm"/>
    <property type="evidence" value="ECO:0007669"/>
    <property type="project" value="TreeGrafter"/>
</dbReference>
<evidence type="ECO:0000256" key="5">
    <source>
        <dbReference type="ARBA" id="ARBA00011881"/>
    </source>
</evidence>
<reference evidence="11 12" key="1">
    <citation type="submission" date="2014-04" db="EMBL/GenBank/DDBJ databases">
        <authorList>
            <consortium name="DOE Joint Genome Institute"/>
            <person name="Kuo A."/>
            <person name="Kohler A."/>
            <person name="Jargeat P."/>
            <person name="Nagy L.G."/>
            <person name="Floudas D."/>
            <person name="Copeland A."/>
            <person name="Barry K.W."/>
            <person name="Cichocki N."/>
            <person name="Veneault-Fourrey C."/>
            <person name="LaButti K."/>
            <person name="Lindquist E.A."/>
            <person name="Lipzen A."/>
            <person name="Lundell T."/>
            <person name="Morin E."/>
            <person name="Murat C."/>
            <person name="Sun H."/>
            <person name="Tunlid A."/>
            <person name="Henrissat B."/>
            <person name="Grigoriev I.V."/>
            <person name="Hibbett D.S."/>
            <person name="Martin F."/>
            <person name="Nordberg H.P."/>
            <person name="Cantor M.N."/>
            <person name="Hua S.X."/>
        </authorList>
    </citation>
    <scope>NUCLEOTIDE SEQUENCE [LARGE SCALE GENOMIC DNA]</scope>
    <source>
        <strain evidence="11 12">Ve08.2h10</strain>
    </source>
</reference>
<protein>
    <recommendedName>
        <fullName evidence="6">allantoinase</fullName>
        <ecNumber evidence="6">3.5.2.5</ecNumber>
    </recommendedName>
</protein>
<dbReference type="FunFam" id="3.20.20.140:FF:000032">
    <property type="entry name" value="Allantoinase Dal1"/>
    <property type="match status" value="1"/>
</dbReference>
<evidence type="ECO:0000256" key="2">
    <source>
        <dbReference type="ARBA" id="ARBA00001947"/>
    </source>
</evidence>
<accession>A0A0D0E0U6</accession>
<dbReference type="EMBL" id="KN825173">
    <property type="protein sequence ID" value="KIK93584.1"/>
    <property type="molecule type" value="Genomic_DNA"/>
</dbReference>
<dbReference type="UniPathway" id="UPA00395">
    <property type="reaction ID" value="UER00653"/>
</dbReference>
<evidence type="ECO:0000256" key="8">
    <source>
        <dbReference type="ARBA" id="ARBA00022801"/>
    </source>
</evidence>
<evidence type="ECO:0000313" key="11">
    <source>
        <dbReference type="EMBL" id="KIK93584.1"/>
    </source>
</evidence>
<comment type="cofactor">
    <cofactor evidence="2">
        <name>Zn(2+)</name>
        <dbReference type="ChEBI" id="CHEBI:29105"/>
    </cofactor>
</comment>
<evidence type="ECO:0000256" key="9">
    <source>
        <dbReference type="ARBA" id="ARBA00022833"/>
    </source>
</evidence>
<gene>
    <name evidence="11" type="ORF">PAXRUDRAFT_33983</name>
</gene>
<dbReference type="PANTHER" id="PTHR43668:SF2">
    <property type="entry name" value="ALLANTOINASE"/>
    <property type="match status" value="1"/>
</dbReference>
<keyword evidence="12" id="KW-1185">Reference proteome</keyword>
<dbReference type="HOGENOM" id="CLU_015572_4_0_1"/>
<sequence>MASLRYLKVTSKNVLLSSGDLRPATITVDRTSGKIVNVDLRYLGEDADRLVDPNTHLLDAGENYILPGLVDAHVHLNEPGRTDWEGFRTGTRAAVSGGITTVVDMPLNSIPPTTTLENLEIKRKSAKGQCWADVAFWGGVIPGNREDLKPLIASGVKGFKCFLIESGVEEFPCVSEQDLQGHMKELEHEPTVLLFHAELEDLSNPIHPDHSSNPTIYQTFLSSRPEDLEVNAVSLITRLQEKYTSLRCHIVHLSASSALGVIRAAKKKGLRLTVETCFHYLCLSADDIPNGRPEFKCCPPIRNQSNRDSLWKALMDGDIDCVVSDHSPCVAELKKLEEGDIMGAWGGINSLGLGLSLLWTEGSKPERGATLNQVVQWMSKKTAEHAGLSATKGSLAVGLDGDLVVWDPEAEFKVSKEHFHFKNKVSAYEGLVLKGVVQQTFLRGHIVYDRSQNGFDGLTPIGKLL</sequence>
<dbReference type="GO" id="GO:0008270">
    <property type="term" value="F:zinc ion binding"/>
    <property type="evidence" value="ECO:0007669"/>
    <property type="project" value="InterPro"/>
</dbReference>
<dbReference type="InterPro" id="IPR032466">
    <property type="entry name" value="Metal_Hydrolase"/>
</dbReference>
<evidence type="ECO:0000259" key="10">
    <source>
        <dbReference type="Pfam" id="PF01979"/>
    </source>
</evidence>
<evidence type="ECO:0000256" key="7">
    <source>
        <dbReference type="ARBA" id="ARBA00022723"/>
    </source>
</evidence>
<dbReference type="GO" id="GO:0050897">
    <property type="term" value="F:cobalt ion binding"/>
    <property type="evidence" value="ECO:0007669"/>
    <property type="project" value="InterPro"/>
</dbReference>